<comment type="caution">
    <text evidence="2">The sequence shown here is derived from an EMBL/GenBank/DDBJ whole genome shotgun (WGS) entry which is preliminary data.</text>
</comment>
<evidence type="ECO:0000313" key="2">
    <source>
        <dbReference type="EMBL" id="PWJ14655.1"/>
    </source>
</evidence>
<keyword evidence="1" id="KW-1133">Transmembrane helix</keyword>
<gene>
    <name evidence="2" type="ORF">IE37_00640</name>
</gene>
<evidence type="ECO:0000256" key="1">
    <source>
        <dbReference type="SAM" id="Phobius"/>
    </source>
</evidence>
<proteinExistence type="predicted"/>
<keyword evidence="1" id="KW-0472">Membrane</keyword>
<keyword evidence="1" id="KW-0812">Transmembrane</keyword>
<accession>A0A315Y5Z3</accession>
<organism evidence="2 3">
    <name type="scientific">Ruminococcus flavefaciens</name>
    <dbReference type="NCBI Taxonomy" id="1265"/>
    <lineage>
        <taxon>Bacteria</taxon>
        <taxon>Bacillati</taxon>
        <taxon>Bacillota</taxon>
        <taxon>Clostridia</taxon>
        <taxon>Eubacteriales</taxon>
        <taxon>Oscillospiraceae</taxon>
        <taxon>Ruminococcus</taxon>
    </lineage>
</organism>
<dbReference type="AlphaFoldDB" id="A0A315Y5Z3"/>
<dbReference type="Proteomes" id="UP000245720">
    <property type="component" value="Unassembled WGS sequence"/>
</dbReference>
<feature type="transmembrane region" description="Helical" evidence="1">
    <location>
        <begin position="7"/>
        <end position="25"/>
    </location>
</feature>
<sequence length="194" mass="22097">MELFKKITRYFLIALIVVGIIYYGFRLYQSKNHPFTAKLNCCSTTTHSGPIPWEEYFKDTIKIVQSQGTGYQIIGDIQNLPSDNADDYISVAFLCDIHNNTFDNDATVMETMVDSVPDNSLFLFANSLDPVLIESKGNQQHSCVIYIYKKSYTEEEIAEMLRNVSISVICNANGKQYRVNVEGMEIIKNSDVKF</sequence>
<evidence type="ECO:0000313" key="3">
    <source>
        <dbReference type="Proteomes" id="UP000245720"/>
    </source>
</evidence>
<name>A0A315Y5Z3_RUMFL</name>
<dbReference type="EMBL" id="QGDI01000002">
    <property type="protein sequence ID" value="PWJ14655.1"/>
    <property type="molecule type" value="Genomic_DNA"/>
</dbReference>
<protein>
    <submittedName>
        <fullName evidence="2">Uncharacterized protein</fullName>
    </submittedName>
</protein>
<reference evidence="2 3" key="1">
    <citation type="submission" date="2018-05" db="EMBL/GenBank/DDBJ databases">
        <title>The Hungate 1000. A catalogue of reference genomes from the rumen microbiome.</title>
        <authorList>
            <person name="Kelly W."/>
        </authorList>
    </citation>
    <scope>NUCLEOTIDE SEQUENCE [LARGE SCALE GENOMIC DNA]</scope>
    <source>
        <strain evidence="2 3">SAb67</strain>
    </source>
</reference>